<protein>
    <submittedName>
        <fullName evidence="11">ABC transporter permease</fullName>
    </submittedName>
</protein>
<evidence type="ECO:0000313" key="11">
    <source>
        <dbReference type="EMBL" id="BDG72786.1"/>
    </source>
</evidence>
<reference evidence="11 12" key="1">
    <citation type="journal article" date="2016" name="Microbes Environ.">
        <title>Phylogenetically diverse aerobic anoxygenic phototrophic bacteria isolated from epilithic biofilms in Tama river, Japan.</title>
        <authorList>
            <person name="Hirose S."/>
            <person name="Matsuura K."/>
            <person name="Haruta S."/>
        </authorList>
    </citation>
    <scope>NUCLEOTIDE SEQUENCE [LARGE SCALE GENOMIC DNA]</scope>
    <source>
        <strain evidence="11 12">S08</strain>
    </source>
</reference>
<dbReference type="PANTHER" id="PTHR43386">
    <property type="entry name" value="OLIGOPEPTIDE TRANSPORT SYSTEM PERMEASE PROTEIN APPC"/>
    <property type="match status" value="1"/>
</dbReference>
<dbReference type="Pfam" id="PF12911">
    <property type="entry name" value="OppC_N"/>
    <property type="match status" value="1"/>
</dbReference>
<dbReference type="PANTHER" id="PTHR43386:SF1">
    <property type="entry name" value="D,D-DIPEPTIDE TRANSPORT SYSTEM PERMEASE PROTEIN DDPC-RELATED"/>
    <property type="match status" value="1"/>
</dbReference>
<feature type="transmembrane region" description="Helical" evidence="9">
    <location>
        <begin position="21"/>
        <end position="45"/>
    </location>
</feature>
<dbReference type="Pfam" id="PF00528">
    <property type="entry name" value="BPD_transp_1"/>
    <property type="match status" value="1"/>
</dbReference>
<keyword evidence="12" id="KW-1185">Reference proteome</keyword>
<dbReference type="InterPro" id="IPR000515">
    <property type="entry name" value="MetI-like"/>
</dbReference>
<name>A0ABN6P314_9PROT</name>
<organism evidence="11 12">
    <name type="scientific">Roseomonas fluvialis</name>
    <dbReference type="NCBI Taxonomy" id="1750527"/>
    <lineage>
        <taxon>Bacteria</taxon>
        <taxon>Pseudomonadati</taxon>
        <taxon>Pseudomonadota</taxon>
        <taxon>Alphaproteobacteria</taxon>
        <taxon>Acetobacterales</taxon>
        <taxon>Roseomonadaceae</taxon>
        <taxon>Roseomonas</taxon>
    </lineage>
</organism>
<evidence type="ECO:0000256" key="1">
    <source>
        <dbReference type="ARBA" id="ARBA00004651"/>
    </source>
</evidence>
<dbReference type="Proteomes" id="UP000831327">
    <property type="component" value="Chromosome"/>
</dbReference>
<keyword evidence="8 9" id="KW-0472">Membrane</keyword>
<dbReference type="InterPro" id="IPR035906">
    <property type="entry name" value="MetI-like_sf"/>
</dbReference>
<evidence type="ECO:0000256" key="5">
    <source>
        <dbReference type="ARBA" id="ARBA00022856"/>
    </source>
</evidence>
<evidence type="ECO:0000256" key="9">
    <source>
        <dbReference type="RuleBase" id="RU363032"/>
    </source>
</evidence>
<evidence type="ECO:0000256" key="4">
    <source>
        <dbReference type="ARBA" id="ARBA00022692"/>
    </source>
</evidence>
<feature type="transmembrane region" description="Helical" evidence="9">
    <location>
        <begin position="249"/>
        <end position="271"/>
    </location>
</feature>
<evidence type="ECO:0000256" key="6">
    <source>
        <dbReference type="ARBA" id="ARBA00022927"/>
    </source>
</evidence>
<comment type="subcellular location">
    <subcellularLocation>
        <location evidence="1 9">Cell membrane</location>
        <topology evidence="1 9">Multi-pass membrane protein</topology>
    </subcellularLocation>
</comment>
<comment type="similarity">
    <text evidence="9">Belongs to the binding-protein-dependent transport system permease family.</text>
</comment>
<keyword evidence="2 9" id="KW-0813">Transport</keyword>
<dbReference type="InterPro" id="IPR025966">
    <property type="entry name" value="OppC_N"/>
</dbReference>
<proteinExistence type="inferred from homology"/>
<keyword evidence="4 9" id="KW-0812">Transmembrane</keyword>
<evidence type="ECO:0000259" key="10">
    <source>
        <dbReference type="PROSITE" id="PS50928"/>
    </source>
</evidence>
<keyword evidence="7 9" id="KW-1133">Transmembrane helix</keyword>
<evidence type="ECO:0000256" key="7">
    <source>
        <dbReference type="ARBA" id="ARBA00022989"/>
    </source>
</evidence>
<feature type="transmembrane region" description="Helical" evidence="9">
    <location>
        <begin position="205"/>
        <end position="228"/>
    </location>
</feature>
<feature type="transmembrane region" description="Helical" evidence="9">
    <location>
        <begin position="133"/>
        <end position="157"/>
    </location>
</feature>
<keyword evidence="6" id="KW-0653">Protein transport</keyword>
<dbReference type="PROSITE" id="PS50928">
    <property type="entry name" value="ABC_TM1"/>
    <property type="match status" value="1"/>
</dbReference>
<accession>A0ABN6P314</accession>
<feature type="domain" description="ABC transmembrane type-1" evidence="10">
    <location>
        <begin position="84"/>
        <end position="272"/>
    </location>
</feature>
<dbReference type="Gene3D" id="1.10.3720.10">
    <property type="entry name" value="MetI-like"/>
    <property type="match status" value="1"/>
</dbReference>
<evidence type="ECO:0000256" key="3">
    <source>
        <dbReference type="ARBA" id="ARBA00022475"/>
    </source>
</evidence>
<evidence type="ECO:0000256" key="2">
    <source>
        <dbReference type="ARBA" id="ARBA00022448"/>
    </source>
</evidence>
<evidence type="ECO:0000256" key="8">
    <source>
        <dbReference type="ARBA" id="ARBA00023136"/>
    </source>
</evidence>
<sequence length="291" mass="30779">MPAIGARAARMSDFWRRFRRNRGAVVGLLILLLVFLMAALAPVIYPGSPWDMATAPFVPPGEEGMLLGSDSLGRDVAAGIAHGARISLMVGAVSTLAALLIGVTLGAVAGYLGGFADDAVMRFTEFFQTIPSFVFAILLVAIFTPTISSVVFAIAVVSWPPVARVVRAEFLSLRSREFVQAAEVLGKSRIAIVLTDILPNALSPIVVLASLMVASAILLESALSFLGLGDPNLMTWGFLIGSGRSVIRLAWWMSVFPGLAIFFTVLALNLVGEGLSDALNPRLARQRGGPA</sequence>
<evidence type="ECO:0000313" key="12">
    <source>
        <dbReference type="Proteomes" id="UP000831327"/>
    </source>
</evidence>
<keyword evidence="5" id="KW-0571">Peptide transport</keyword>
<dbReference type="CDD" id="cd06261">
    <property type="entry name" value="TM_PBP2"/>
    <property type="match status" value="1"/>
</dbReference>
<feature type="transmembrane region" description="Helical" evidence="9">
    <location>
        <begin position="86"/>
        <end position="112"/>
    </location>
</feature>
<dbReference type="EMBL" id="AP025637">
    <property type="protein sequence ID" value="BDG72786.1"/>
    <property type="molecule type" value="Genomic_DNA"/>
</dbReference>
<keyword evidence="3" id="KW-1003">Cell membrane</keyword>
<dbReference type="InterPro" id="IPR050366">
    <property type="entry name" value="BP-dependent_transpt_permease"/>
</dbReference>
<gene>
    <name evidence="11" type="ORF">Rmf_27150</name>
</gene>
<dbReference type="SUPFAM" id="SSF161098">
    <property type="entry name" value="MetI-like"/>
    <property type="match status" value="1"/>
</dbReference>